<protein>
    <submittedName>
        <fullName evidence="2">Polyphosphate polymerase domain-containing protein</fullName>
    </submittedName>
</protein>
<evidence type="ECO:0000313" key="3">
    <source>
        <dbReference type="Proteomes" id="UP000886819"/>
    </source>
</evidence>
<evidence type="ECO:0000313" key="2">
    <source>
        <dbReference type="EMBL" id="HIQ62720.1"/>
    </source>
</evidence>
<dbReference type="Proteomes" id="UP000886819">
    <property type="component" value="Unassembled WGS sequence"/>
</dbReference>
<dbReference type="InterPro" id="IPR018966">
    <property type="entry name" value="VTC_domain"/>
</dbReference>
<feature type="domain" description="VTC" evidence="1">
    <location>
        <begin position="8"/>
        <end position="225"/>
    </location>
</feature>
<reference evidence="2" key="2">
    <citation type="journal article" date="2021" name="PeerJ">
        <title>Extensive microbial diversity within the chicken gut microbiome revealed by metagenomics and culture.</title>
        <authorList>
            <person name="Gilroy R."/>
            <person name="Ravi A."/>
            <person name="Getino M."/>
            <person name="Pursley I."/>
            <person name="Horton D.L."/>
            <person name="Alikhan N.F."/>
            <person name="Baker D."/>
            <person name="Gharbi K."/>
            <person name="Hall N."/>
            <person name="Watson M."/>
            <person name="Adriaenssens E.M."/>
            <person name="Foster-Nyarko E."/>
            <person name="Jarju S."/>
            <person name="Secka A."/>
            <person name="Antonio M."/>
            <person name="Oren A."/>
            <person name="Chaudhuri R.R."/>
            <person name="La Ragione R."/>
            <person name="Hildebrand F."/>
            <person name="Pallen M.J."/>
        </authorList>
    </citation>
    <scope>NUCLEOTIDE SEQUENCE</scope>
    <source>
        <strain evidence="2">ChiHile30-977</strain>
    </source>
</reference>
<accession>A0A9D1CIF2</accession>
<organism evidence="2 3">
    <name type="scientific">Candidatus Avichristensenella intestinipullorum</name>
    <dbReference type="NCBI Taxonomy" id="2840693"/>
    <lineage>
        <taxon>Bacteria</taxon>
        <taxon>Bacillati</taxon>
        <taxon>Bacillota</taxon>
        <taxon>Clostridia</taxon>
        <taxon>Candidatus Avichristensenella</taxon>
    </lineage>
</organism>
<dbReference type="CDD" id="cd07750">
    <property type="entry name" value="PolyPPase_VTC_like"/>
    <property type="match status" value="1"/>
</dbReference>
<dbReference type="AlphaFoldDB" id="A0A9D1CIF2"/>
<proteinExistence type="predicted"/>
<gene>
    <name evidence="2" type="ORF">IAA66_03925</name>
</gene>
<dbReference type="GO" id="GO:0006799">
    <property type="term" value="P:polyphosphate biosynthetic process"/>
    <property type="evidence" value="ECO:0007669"/>
    <property type="project" value="UniProtKB-ARBA"/>
</dbReference>
<comment type="caution">
    <text evidence="2">The sequence shown here is derived from an EMBL/GenBank/DDBJ whole genome shotgun (WGS) entry which is preliminary data.</text>
</comment>
<dbReference type="Pfam" id="PF09359">
    <property type="entry name" value="VTC"/>
    <property type="match status" value="1"/>
</dbReference>
<reference evidence="2" key="1">
    <citation type="submission" date="2020-10" db="EMBL/GenBank/DDBJ databases">
        <authorList>
            <person name="Gilroy R."/>
        </authorList>
    </citation>
    <scope>NUCLEOTIDE SEQUENCE</scope>
    <source>
        <strain evidence="2">ChiHile30-977</strain>
    </source>
</reference>
<dbReference type="Gene3D" id="3.20.100.30">
    <property type="entry name" value="VTC, catalytic tunnel domain"/>
    <property type="match status" value="1"/>
</dbReference>
<evidence type="ECO:0000259" key="1">
    <source>
        <dbReference type="Pfam" id="PF09359"/>
    </source>
</evidence>
<dbReference type="InterPro" id="IPR042267">
    <property type="entry name" value="VTC_sf"/>
</dbReference>
<dbReference type="EMBL" id="DVFI01000057">
    <property type="protein sequence ID" value="HIQ62720.1"/>
    <property type="molecule type" value="Genomic_DNA"/>
</dbReference>
<sequence length="233" mass="27309">MAVRASLRHELKYYISYGEYTHLSRTLDYVLQRDPAGDEYNEYAIRSLYFDTIFDDFLHEKISGVGNRRKYRLRIYRYSDKDIKLECKAKRGDLISKESLLIPRDLAEQIIAGDPTGLERAAVPLLGELYRLMRTRLLHPVVIVDYIREAYIHPAEDVRITFDKQLHTGLGRLDMFNPRLPTVPVLDHNLVVMEVKFNRVLPDHIRALLHGISAQRSAVSKYVLCRRFEEKEF</sequence>
<name>A0A9D1CIF2_9FIRM</name>